<proteinExistence type="predicted"/>
<organism evidence="1 2">
    <name type="scientific">Clostridium disporicum</name>
    <dbReference type="NCBI Taxonomy" id="84024"/>
    <lineage>
        <taxon>Bacteria</taxon>
        <taxon>Bacillati</taxon>
        <taxon>Bacillota</taxon>
        <taxon>Clostridia</taxon>
        <taxon>Eubacteriales</taxon>
        <taxon>Clostridiaceae</taxon>
        <taxon>Clostridium</taxon>
    </lineage>
</organism>
<sequence length="49" mass="5945">MKKILLIIIVAILLFITIINFQDDNNFKDKSNLFRVEKIKWIPLYFFVD</sequence>
<evidence type="ECO:0000313" key="2">
    <source>
        <dbReference type="Proteomes" id="UP000095594"/>
    </source>
</evidence>
<dbReference type="AlphaFoldDB" id="A0A174FLI7"/>
<reference evidence="1 2" key="1">
    <citation type="submission" date="2015-09" db="EMBL/GenBank/DDBJ databases">
        <authorList>
            <consortium name="Pathogen Informatics"/>
        </authorList>
    </citation>
    <scope>NUCLEOTIDE SEQUENCE [LARGE SCALE GENOMIC DNA]</scope>
    <source>
        <strain evidence="1 2">2789STDY5834856</strain>
    </source>
</reference>
<evidence type="ECO:0000313" key="1">
    <source>
        <dbReference type="EMBL" id="CUO49686.1"/>
    </source>
</evidence>
<dbReference type="Proteomes" id="UP000095594">
    <property type="component" value="Unassembled WGS sequence"/>
</dbReference>
<name>A0A174FLI7_9CLOT</name>
<accession>A0A174FLI7</accession>
<dbReference type="EMBL" id="CYZX01000010">
    <property type="protein sequence ID" value="CUO49686.1"/>
    <property type="molecule type" value="Genomic_DNA"/>
</dbReference>
<dbReference type="RefSeq" id="WP_156334261.1">
    <property type="nucleotide sequence ID" value="NZ_CABIXQ010000010.1"/>
</dbReference>
<protein>
    <submittedName>
        <fullName evidence="1">Uncharacterized protein</fullName>
    </submittedName>
</protein>
<gene>
    <name evidence="1" type="ORF">ERS852471_01665</name>
</gene>